<keyword evidence="1" id="KW-1133">Transmembrane helix</keyword>
<feature type="transmembrane region" description="Helical" evidence="1">
    <location>
        <begin position="198"/>
        <end position="218"/>
    </location>
</feature>
<feature type="transmembrane region" description="Helical" evidence="1">
    <location>
        <begin position="42"/>
        <end position="63"/>
    </location>
</feature>
<evidence type="ECO:0000313" key="3">
    <source>
        <dbReference type="Proteomes" id="UP000661435"/>
    </source>
</evidence>
<feature type="transmembrane region" description="Helical" evidence="1">
    <location>
        <begin position="318"/>
        <end position="340"/>
    </location>
</feature>
<sequence length="381" mass="41342">MSENNKTMGAGKMAAQLGAMIAFLIGSGFASGQEIVQYFSGWGSIFSAVMIAVITFIMMYLGFKAYAYAGRSRGLRNINEIFTFYGGKAFGTILLVIPLGFTACAYFFMCSGFANTLHQQWPAIPIPVGLAVAIIISVGSAVLGLNKMVDIIGKIGPVIAIFSLFIGIIAAFSCWPMINEGNMAVNSGAVEVTRAGATPLLAGISFGGCCLLLPTAYVGNLSYELREYKFKYTTIILLVECIFYVCACLLLGLDHMGNIQESATYAIPNLLLASKIFGAASTIMSTTFAIIILLAIYTTICPLLWSTITLFTKTDKSIAYKITCVIVGIVVYFVCLFVPYQTLLNYIMTYFGYCGFIVFAVCTVRYFYVKHQDKANGMLVE</sequence>
<dbReference type="PANTHER" id="PTHR37814:SF1">
    <property type="entry name" value="MEMBRANE PROTEIN"/>
    <property type="match status" value="1"/>
</dbReference>
<dbReference type="InterPro" id="IPR038728">
    <property type="entry name" value="YkvI-like"/>
</dbReference>
<feature type="transmembrane region" description="Helical" evidence="1">
    <location>
        <begin position="272"/>
        <end position="297"/>
    </location>
</feature>
<dbReference type="PANTHER" id="PTHR37814">
    <property type="entry name" value="CONSERVED MEMBRANE PROTEIN"/>
    <property type="match status" value="1"/>
</dbReference>
<organism evidence="2 3">
    <name type="scientific">Lawsonibacter hominis</name>
    <dbReference type="NCBI Taxonomy" id="2763053"/>
    <lineage>
        <taxon>Bacteria</taxon>
        <taxon>Bacillati</taxon>
        <taxon>Bacillota</taxon>
        <taxon>Clostridia</taxon>
        <taxon>Eubacteriales</taxon>
        <taxon>Oscillospiraceae</taxon>
        <taxon>Lawsonibacter</taxon>
    </lineage>
</organism>
<feature type="transmembrane region" description="Helical" evidence="1">
    <location>
        <begin position="121"/>
        <end position="143"/>
    </location>
</feature>
<reference evidence="2" key="1">
    <citation type="submission" date="2020-08" db="EMBL/GenBank/DDBJ databases">
        <title>Genome public.</title>
        <authorList>
            <person name="Liu C."/>
            <person name="Sun Q."/>
        </authorList>
    </citation>
    <scope>NUCLEOTIDE SEQUENCE</scope>
    <source>
        <strain evidence="2">NSJ-51</strain>
    </source>
</reference>
<proteinExistence type="predicted"/>
<protein>
    <submittedName>
        <fullName evidence="2">Uncharacterized protein</fullName>
    </submittedName>
</protein>
<feature type="transmembrane region" description="Helical" evidence="1">
    <location>
        <begin position="84"/>
        <end position="109"/>
    </location>
</feature>
<accession>A0A8J6J7L9</accession>
<dbReference type="AlphaFoldDB" id="A0A8J6J7L9"/>
<keyword evidence="1" id="KW-0812">Transmembrane</keyword>
<evidence type="ECO:0000313" key="2">
    <source>
        <dbReference type="EMBL" id="MBC5735193.1"/>
    </source>
</evidence>
<keyword evidence="1" id="KW-0472">Membrane</keyword>
<feature type="transmembrane region" description="Helical" evidence="1">
    <location>
        <begin position="155"/>
        <end position="178"/>
    </location>
</feature>
<dbReference type="Proteomes" id="UP000661435">
    <property type="component" value="Unassembled WGS sequence"/>
</dbReference>
<gene>
    <name evidence="2" type="ORF">H8S57_15925</name>
</gene>
<comment type="caution">
    <text evidence="2">The sequence shown here is derived from an EMBL/GenBank/DDBJ whole genome shotgun (WGS) entry which is preliminary data.</text>
</comment>
<feature type="transmembrane region" description="Helical" evidence="1">
    <location>
        <begin position="230"/>
        <end position="252"/>
    </location>
</feature>
<dbReference type="EMBL" id="JACOPP010000045">
    <property type="protein sequence ID" value="MBC5735193.1"/>
    <property type="molecule type" value="Genomic_DNA"/>
</dbReference>
<feature type="transmembrane region" description="Helical" evidence="1">
    <location>
        <begin position="346"/>
        <end position="368"/>
    </location>
</feature>
<name>A0A8J6J7L9_9FIRM</name>
<evidence type="ECO:0000256" key="1">
    <source>
        <dbReference type="SAM" id="Phobius"/>
    </source>
</evidence>
<keyword evidence="3" id="KW-1185">Reference proteome</keyword>